<dbReference type="OrthoDB" id="710960at2"/>
<dbReference type="eggNOG" id="ENOG5032R6M">
    <property type="taxonomic scope" value="Bacteria"/>
</dbReference>
<dbReference type="Proteomes" id="UP000006258">
    <property type="component" value="Unassembled WGS sequence"/>
</dbReference>
<keyword evidence="1" id="KW-1133">Transmembrane helix</keyword>
<evidence type="ECO:0000313" key="3">
    <source>
        <dbReference type="Proteomes" id="UP000006258"/>
    </source>
</evidence>
<sequence length="152" mass="17371">MKKFTRNGNEYKLNTQWGLYIPLVGSFVLLTIAGFTAIPESSFKWWMIGIVVLLILSILNSYLIIDVDKKEIRTKTGFIKVSRTIPFADLKGFTVHKTLQFGFITTNVGLVATYGDNNGKKKDIQLAQSFFARPIQHILNEIDEIISYEHQR</sequence>
<dbReference type="HOGENOM" id="CLU_1721179_0_0_10"/>
<evidence type="ECO:0000256" key="1">
    <source>
        <dbReference type="SAM" id="Phobius"/>
    </source>
</evidence>
<dbReference type="STRING" id="525373.HMPREF0766_11392"/>
<dbReference type="AlphaFoldDB" id="D7VK73"/>
<dbReference type="RefSeq" id="WP_002998993.1">
    <property type="nucleotide sequence ID" value="NZ_GL379772.1"/>
</dbReference>
<feature type="transmembrane region" description="Helical" evidence="1">
    <location>
        <begin position="45"/>
        <end position="65"/>
    </location>
</feature>
<dbReference type="EMBL" id="ACHA02000005">
    <property type="protein sequence ID" value="EFK58675.1"/>
    <property type="molecule type" value="Genomic_DNA"/>
</dbReference>
<keyword evidence="1" id="KW-0812">Transmembrane</keyword>
<protein>
    <recommendedName>
        <fullName evidence="4">DUF304 domain-containing protein</fullName>
    </recommendedName>
</protein>
<proteinExistence type="predicted"/>
<evidence type="ECO:0000313" key="2">
    <source>
        <dbReference type="EMBL" id="EFK58675.1"/>
    </source>
</evidence>
<evidence type="ECO:0008006" key="4">
    <source>
        <dbReference type="Google" id="ProtNLM"/>
    </source>
</evidence>
<reference evidence="2" key="1">
    <citation type="submission" date="2010-07" db="EMBL/GenBank/DDBJ databases">
        <authorList>
            <person name="Muzny D."/>
            <person name="Qin X."/>
            <person name="Buhay C."/>
            <person name="Dugan-Rocha S."/>
            <person name="Ding Y."/>
            <person name="Chen G."/>
            <person name="Hawes A."/>
            <person name="Holder M."/>
            <person name="Jhangiani S."/>
            <person name="Johnson A."/>
            <person name="Khan Z."/>
            <person name="Li Z."/>
            <person name="Liu W."/>
            <person name="Liu X."/>
            <person name="Perez L."/>
            <person name="Shen H."/>
            <person name="Wang Q."/>
            <person name="Watt J."/>
            <person name="Xi L."/>
            <person name="Xin Y."/>
            <person name="Zhou J."/>
            <person name="Deng J."/>
            <person name="Jiang H."/>
            <person name="Liu Y."/>
            <person name="Qu J."/>
            <person name="Song X.-Z."/>
            <person name="Zhang L."/>
            <person name="Villasana D."/>
            <person name="Johnson A."/>
            <person name="Liu J."/>
            <person name="Liyanage D."/>
            <person name="Lorensuhewa L."/>
            <person name="Robinson T."/>
            <person name="Song A."/>
            <person name="Song B.-B."/>
            <person name="Dinh H."/>
            <person name="Thornton R."/>
            <person name="Coyle M."/>
            <person name="Francisco L."/>
            <person name="Jackson L."/>
            <person name="Javaid M."/>
            <person name="Korchina V."/>
            <person name="Kovar C."/>
            <person name="Mata R."/>
            <person name="Mathew T."/>
            <person name="Ngo R."/>
            <person name="Nguyen L."/>
            <person name="Nguyen N."/>
            <person name="Okwuonu G."/>
            <person name="Ongeri F."/>
            <person name="Pham C."/>
            <person name="Simmons D."/>
            <person name="Wilczek-Boney K."/>
            <person name="Hale W."/>
            <person name="Jakkamsetti A."/>
            <person name="Pham P."/>
            <person name="Ruth R."/>
            <person name="San Lucas F."/>
            <person name="Warren J."/>
            <person name="Zhang J."/>
            <person name="Zhao Z."/>
            <person name="Zhou C."/>
            <person name="Zhu D."/>
            <person name="Lee S."/>
            <person name="Bess C."/>
            <person name="Blankenburg K."/>
            <person name="Forbes L."/>
            <person name="Fu Q."/>
            <person name="Gubbala S."/>
            <person name="Hirani K."/>
            <person name="Jayaseelan J.C."/>
            <person name="Lara F."/>
            <person name="Munidasa M."/>
            <person name="Palculict T."/>
            <person name="Patil S."/>
            <person name="Pu L.-L."/>
            <person name="Saada N."/>
            <person name="Tang L."/>
            <person name="Weissenberger G."/>
            <person name="Zhu Y."/>
            <person name="Hemphill L."/>
            <person name="Shang Y."/>
            <person name="Youmans B."/>
            <person name="Ayvaz T."/>
            <person name="Ross M."/>
            <person name="Santibanez J."/>
            <person name="Aqrawi P."/>
            <person name="Gross S."/>
            <person name="Joshi V."/>
            <person name="Fowler G."/>
            <person name="Nazareth L."/>
            <person name="Reid J."/>
            <person name="Worley K."/>
            <person name="Petrosino J."/>
            <person name="Highlander S."/>
            <person name="Gibbs R."/>
        </authorList>
    </citation>
    <scope>NUCLEOTIDE SEQUENCE [LARGE SCALE GENOMIC DNA]</scope>
    <source>
        <strain evidence="2">ATCC 33861</strain>
    </source>
</reference>
<name>D7VK73_SPHSI</name>
<feature type="transmembrane region" description="Helical" evidence="1">
    <location>
        <begin position="20"/>
        <end position="39"/>
    </location>
</feature>
<dbReference type="GeneID" id="95429994"/>
<comment type="caution">
    <text evidence="2">The sequence shown here is derived from an EMBL/GenBank/DDBJ whole genome shotgun (WGS) entry which is preliminary data.</text>
</comment>
<organism evidence="2 3">
    <name type="scientific">Sphingobacterium spiritivorum ATCC 33861</name>
    <dbReference type="NCBI Taxonomy" id="525373"/>
    <lineage>
        <taxon>Bacteria</taxon>
        <taxon>Pseudomonadati</taxon>
        <taxon>Bacteroidota</taxon>
        <taxon>Sphingobacteriia</taxon>
        <taxon>Sphingobacteriales</taxon>
        <taxon>Sphingobacteriaceae</taxon>
        <taxon>Sphingobacterium</taxon>
    </lineage>
</organism>
<gene>
    <name evidence="2" type="ORF">HMPREF0766_11392</name>
</gene>
<keyword evidence="1" id="KW-0472">Membrane</keyword>
<keyword evidence="3" id="KW-1185">Reference proteome</keyword>
<accession>D7VK73</accession>